<comment type="caution">
    <text evidence="2">The sequence shown here is derived from an EMBL/GenBank/DDBJ whole genome shotgun (WGS) entry which is preliminary data.</text>
</comment>
<feature type="transmembrane region" description="Helical" evidence="1">
    <location>
        <begin position="373"/>
        <end position="393"/>
    </location>
</feature>
<keyword evidence="3" id="KW-1185">Reference proteome</keyword>
<feature type="transmembrane region" description="Helical" evidence="1">
    <location>
        <begin position="279"/>
        <end position="303"/>
    </location>
</feature>
<protein>
    <recommendedName>
        <fullName evidence="4">EpsG family protein</fullName>
    </recommendedName>
</protein>
<organism evidence="2 3">
    <name type="scientific">Microbacter margulisiae</name>
    <dbReference type="NCBI Taxonomy" id="1350067"/>
    <lineage>
        <taxon>Bacteria</taxon>
        <taxon>Pseudomonadati</taxon>
        <taxon>Bacteroidota</taxon>
        <taxon>Bacteroidia</taxon>
        <taxon>Bacteroidales</taxon>
        <taxon>Porphyromonadaceae</taxon>
        <taxon>Microbacter</taxon>
    </lineage>
</organism>
<sequence>MNHNLYKTIIKQRIFLSLLWPFGGLLISIREFRYPYAKNLFWWFCIFFGLTFIVATGPNSADSARYAESLVKLHQANITSISEVMKGLYSDEGKTLDIYQSLMTFIVSRFTGNPQFLFLSYALVFGFFYSRTLWYVFDKIKGNIRLYLVPIMILYALVCPIWNINGVRMWTALQIFVYGALPYLLDGNPKKLYWSVASVLFHFSFFIPVVILFSFQFLPKKWSTFYFVFFLLTSFIKEINIGAITNFATNHMPAFLAPRIESYTNSDYIQNQTVADQNLAFHVILANNIAHYFIYIMVIAIWLKGKDVLNNHLRLKQLFNYSLYSYGIAQILALIPSGGRFVSVANMFMYAFLVLFIHVSSREISLIRRTIQFSMPFLIFAIIFQIWAGMLFWGPNTLIGNPVTAFMTNDATPFMTLIKQWV</sequence>
<keyword evidence="1" id="KW-1133">Transmembrane helix</keyword>
<gene>
    <name evidence="2" type="ORF">FHX64_000155</name>
</gene>
<feature type="transmembrane region" description="Helical" evidence="1">
    <location>
        <begin position="225"/>
        <end position="248"/>
    </location>
</feature>
<dbReference type="AlphaFoldDB" id="A0A7W5DNC4"/>
<evidence type="ECO:0000256" key="1">
    <source>
        <dbReference type="SAM" id="Phobius"/>
    </source>
</evidence>
<accession>A0A7W5DNC4</accession>
<evidence type="ECO:0000313" key="2">
    <source>
        <dbReference type="EMBL" id="MBB3185992.1"/>
    </source>
</evidence>
<evidence type="ECO:0008006" key="4">
    <source>
        <dbReference type="Google" id="ProtNLM"/>
    </source>
</evidence>
<feature type="transmembrane region" description="Helical" evidence="1">
    <location>
        <begin position="192"/>
        <end position="213"/>
    </location>
</feature>
<feature type="transmembrane region" description="Helical" evidence="1">
    <location>
        <begin position="341"/>
        <end position="361"/>
    </location>
</feature>
<evidence type="ECO:0000313" key="3">
    <source>
        <dbReference type="Proteomes" id="UP000544222"/>
    </source>
</evidence>
<feature type="transmembrane region" description="Helical" evidence="1">
    <location>
        <begin position="116"/>
        <end position="137"/>
    </location>
</feature>
<feature type="transmembrane region" description="Helical" evidence="1">
    <location>
        <begin position="41"/>
        <end position="61"/>
    </location>
</feature>
<name>A0A7W5DNC4_9PORP</name>
<feature type="transmembrane region" description="Helical" evidence="1">
    <location>
        <begin position="315"/>
        <end position="335"/>
    </location>
</feature>
<reference evidence="2 3" key="1">
    <citation type="submission" date="2020-08" db="EMBL/GenBank/DDBJ databases">
        <title>Genomic Encyclopedia of Type Strains, Phase IV (KMG-IV): sequencing the most valuable type-strain genomes for metagenomic binning, comparative biology and taxonomic classification.</title>
        <authorList>
            <person name="Goeker M."/>
        </authorList>
    </citation>
    <scope>NUCLEOTIDE SEQUENCE [LARGE SCALE GENOMIC DNA]</scope>
    <source>
        <strain evidence="2 3">DSM 27471</strain>
    </source>
</reference>
<proteinExistence type="predicted"/>
<dbReference type="RefSeq" id="WP_183411928.1">
    <property type="nucleotide sequence ID" value="NZ_JACHYB010000001.1"/>
</dbReference>
<keyword evidence="1" id="KW-0812">Transmembrane</keyword>
<dbReference type="EMBL" id="JACHYB010000001">
    <property type="protein sequence ID" value="MBB3185992.1"/>
    <property type="molecule type" value="Genomic_DNA"/>
</dbReference>
<dbReference type="Proteomes" id="UP000544222">
    <property type="component" value="Unassembled WGS sequence"/>
</dbReference>
<feature type="transmembrane region" description="Helical" evidence="1">
    <location>
        <begin position="144"/>
        <end position="164"/>
    </location>
</feature>
<keyword evidence="1" id="KW-0472">Membrane</keyword>